<proteinExistence type="predicted"/>
<dbReference type="EMBL" id="ML994654">
    <property type="protein sequence ID" value="KAF2181107.1"/>
    <property type="molecule type" value="Genomic_DNA"/>
</dbReference>
<dbReference type="Pfam" id="PF14273">
    <property type="entry name" value="DUF4360"/>
    <property type="match status" value="1"/>
</dbReference>
<gene>
    <name evidence="2" type="ORF">K469DRAFT_590376</name>
</gene>
<name>A0A6A6DNI1_9PEZI</name>
<dbReference type="OrthoDB" id="3786236at2759"/>
<dbReference type="PANTHER" id="PTHR38847">
    <property type="match status" value="1"/>
</dbReference>
<keyword evidence="1" id="KW-0732">Signal</keyword>
<evidence type="ECO:0000256" key="1">
    <source>
        <dbReference type="SAM" id="SignalP"/>
    </source>
</evidence>
<dbReference type="PANTHER" id="PTHR38847:SF1">
    <property type="entry name" value="PSEUDOURIDINE SYNTHASE RSUA_RLUA-LIKE DOMAIN-CONTAINING PROTEIN"/>
    <property type="match status" value="1"/>
</dbReference>
<reference evidence="2" key="1">
    <citation type="journal article" date="2020" name="Stud. Mycol.">
        <title>101 Dothideomycetes genomes: a test case for predicting lifestyles and emergence of pathogens.</title>
        <authorList>
            <person name="Haridas S."/>
            <person name="Albert R."/>
            <person name="Binder M."/>
            <person name="Bloem J."/>
            <person name="Labutti K."/>
            <person name="Salamov A."/>
            <person name="Andreopoulos B."/>
            <person name="Baker S."/>
            <person name="Barry K."/>
            <person name="Bills G."/>
            <person name="Bluhm B."/>
            <person name="Cannon C."/>
            <person name="Castanera R."/>
            <person name="Culley D."/>
            <person name="Daum C."/>
            <person name="Ezra D."/>
            <person name="Gonzalez J."/>
            <person name="Henrissat B."/>
            <person name="Kuo A."/>
            <person name="Liang C."/>
            <person name="Lipzen A."/>
            <person name="Lutzoni F."/>
            <person name="Magnuson J."/>
            <person name="Mondo S."/>
            <person name="Nolan M."/>
            <person name="Ohm R."/>
            <person name="Pangilinan J."/>
            <person name="Park H.-J."/>
            <person name="Ramirez L."/>
            <person name="Alfaro M."/>
            <person name="Sun H."/>
            <person name="Tritt A."/>
            <person name="Yoshinaga Y."/>
            <person name="Zwiers L.-H."/>
            <person name="Turgeon B."/>
            <person name="Goodwin S."/>
            <person name="Spatafora J."/>
            <person name="Crous P."/>
            <person name="Grigoriev I."/>
        </authorList>
    </citation>
    <scope>NUCLEOTIDE SEQUENCE</scope>
    <source>
        <strain evidence="2">CBS 207.26</strain>
    </source>
</reference>
<dbReference type="AlphaFoldDB" id="A0A6A6DNI1"/>
<accession>A0A6A6DNI1</accession>
<dbReference type="InterPro" id="IPR025649">
    <property type="entry name" value="DUF4360"/>
</dbReference>
<evidence type="ECO:0008006" key="4">
    <source>
        <dbReference type="Google" id="ProtNLM"/>
    </source>
</evidence>
<feature type="signal peptide" evidence="1">
    <location>
        <begin position="1"/>
        <end position="21"/>
    </location>
</feature>
<protein>
    <recommendedName>
        <fullName evidence="4">Ubiquitin 3 binding protein But2 C-terminal domain-containing protein</fullName>
    </recommendedName>
</protein>
<dbReference type="Proteomes" id="UP000800200">
    <property type="component" value="Unassembled WGS sequence"/>
</dbReference>
<evidence type="ECO:0000313" key="3">
    <source>
        <dbReference type="Proteomes" id="UP000800200"/>
    </source>
</evidence>
<keyword evidence="3" id="KW-1185">Reference proteome</keyword>
<evidence type="ECO:0000313" key="2">
    <source>
        <dbReference type="EMBL" id="KAF2181107.1"/>
    </source>
</evidence>
<sequence length="195" mass="20822">MFLIARSTLLLAAIAPALVTAAPPEHVPKVTSLQFSGSGCPSSSGSVHSSEALLGDTQSFTFGQLGSDSTENCEIHLQGSGASSGWQVAIKEVTYKGDVRLKPGTQLDYFTQIFWSDRAADTTTLSGHITCTGPDFKEPVTLLQTVPASNPAWSKCIGDDGNTGILNVNFRPVISGNEGHFDFKSATWNLQWRKC</sequence>
<feature type="chain" id="PRO_5025379085" description="Ubiquitin 3 binding protein But2 C-terminal domain-containing protein" evidence="1">
    <location>
        <begin position="22"/>
        <end position="195"/>
    </location>
</feature>
<organism evidence="2 3">
    <name type="scientific">Zopfia rhizophila CBS 207.26</name>
    <dbReference type="NCBI Taxonomy" id="1314779"/>
    <lineage>
        <taxon>Eukaryota</taxon>
        <taxon>Fungi</taxon>
        <taxon>Dikarya</taxon>
        <taxon>Ascomycota</taxon>
        <taxon>Pezizomycotina</taxon>
        <taxon>Dothideomycetes</taxon>
        <taxon>Dothideomycetes incertae sedis</taxon>
        <taxon>Zopfiaceae</taxon>
        <taxon>Zopfia</taxon>
    </lineage>
</organism>